<sequence>MGEGIAVPMSLDGSGGALNGKPPAAAGAWGLIVLADNSQTDPIAQVERHLRVLAGPIGPLPTVVGVGRLETHPSPGVEAYCAGLEAAGWRVPVIDVDVRREADVRLLLSVLVGLAEADGGAPPE</sequence>
<dbReference type="EMBL" id="QVLS01000002">
    <property type="protein sequence ID" value="RFP81175.1"/>
    <property type="molecule type" value="Genomic_DNA"/>
</dbReference>
<dbReference type="Proteomes" id="UP000261931">
    <property type="component" value="Unassembled WGS sequence"/>
</dbReference>
<keyword evidence="2" id="KW-1185">Reference proteome</keyword>
<dbReference type="AlphaFoldDB" id="A0A372ENK2"/>
<reference evidence="1 2" key="1">
    <citation type="submission" date="2018-08" db="EMBL/GenBank/DDBJ databases">
        <title>Hydrogenophaga sp. LA-38 isolated from sludge.</title>
        <authorList>
            <person name="Im W.-T."/>
        </authorList>
    </citation>
    <scope>NUCLEOTIDE SEQUENCE [LARGE SCALE GENOMIC DNA]</scope>
    <source>
        <strain evidence="1 2">LA-38</strain>
    </source>
</reference>
<proteinExistence type="predicted"/>
<accession>A0A372ENK2</accession>
<evidence type="ECO:0000313" key="1">
    <source>
        <dbReference type="EMBL" id="RFP81175.1"/>
    </source>
</evidence>
<protein>
    <submittedName>
        <fullName evidence="1">Uncharacterized protein</fullName>
    </submittedName>
</protein>
<organism evidence="1 2">
    <name type="scientific">Hydrogenophaga borbori</name>
    <dbReference type="NCBI Taxonomy" id="2294117"/>
    <lineage>
        <taxon>Bacteria</taxon>
        <taxon>Pseudomonadati</taxon>
        <taxon>Pseudomonadota</taxon>
        <taxon>Betaproteobacteria</taxon>
        <taxon>Burkholderiales</taxon>
        <taxon>Comamonadaceae</taxon>
        <taxon>Hydrogenophaga</taxon>
    </lineage>
</organism>
<name>A0A372ENK2_9BURK</name>
<dbReference type="RefSeq" id="WP_116957897.1">
    <property type="nucleotide sequence ID" value="NZ_QVLS01000002.1"/>
</dbReference>
<evidence type="ECO:0000313" key="2">
    <source>
        <dbReference type="Proteomes" id="UP000261931"/>
    </source>
</evidence>
<gene>
    <name evidence="1" type="ORF">DY262_05230</name>
</gene>
<comment type="caution">
    <text evidence="1">The sequence shown here is derived from an EMBL/GenBank/DDBJ whole genome shotgun (WGS) entry which is preliminary data.</text>
</comment>